<reference evidence="2" key="2">
    <citation type="submission" date="2016-01" db="EMBL/GenBank/DDBJ databases">
        <title>Diatom-associated endosymboitic cyanobacterium lacks core nitrogen metabolism enzymes.</title>
        <authorList>
            <person name="Hilton J.A."/>
            <person name="Foster R.A."/>
            <person name="Tripp H.J."/>
            <person name="Carter B.J."/>
            <person name="Zehr J.P."/>
            <person name="Villareal T.A."/>
        </authorList>
    </citation>
    <scope>NUCLEOTIDE SEQUENCE [LARGE SCALE GENOMIC DNA]</scope>
    <source>
        <strain evidence="2">HH01</strain>
    </source>
</reference>
<reference evidence="1 2" key="1">
    <citation type="submission" date="2012-05" db="EMBL/GenBank/DDBJ databases">
        <authorList>
            <person name="Hilton J."/>
        </authorList>
    </citation>
    <scope>NUCLEOTIDE SEQUENCE [LARGE SCALE GENOMIC DNA]</scope>
    <source>
        <strain evidence="1 2">HH01</strain>
    </source>
</reference>
<protein>
    <recommendedName>
        <fullName evidence="3">Outer membrane protein beta-barrel domain-containing protein</fullName>
    </recommendedName>
</protein>
<dbReference type="STRING" id="1165094.RINTHH_20450"/>
<evidence type="ECO:0000313" key="2">
    <source>
        <dbReference type="Proteomes" id="UP000053051"/>
    </source>
</evidence>
<keyword evidence="2" id="KW-1185">Reference proteome</keyword>
<dbReference type="RefSeq" id="WP_008235655.1">
    <property type="nucleotide sequence ID" value="NZ_CAIY01000082.1"/>
</dbReference>
<name>M1X398_9NOST</name>
<organism evidence="1 2">
    <name type="scientific">Richelia intracellularis HH01</name>
    <dbReference type="NCBI Taxonomy" id="1165094"/>
    <lineage>
        <taxon>Bacteria</taxon>
        <taxon>Bacillati</taxon>
        <taxon>Cyanobacteriota</taxon>
        <taxon>Cyanophyceae</taxon>
        <taxon>Nostocales</taxon>
        <taxon>Nostocaceae</taxon>
        <taxon>Richelia</taxon>
    </lineage>
</organism>
<evidence type="ECO:0000313" key="1">
    <source>
        <dbReference type="EMBL" id="CCH68200.1"/>
    </source>
</evidence>
<comment type="caution">
    <text evidence="1">The sequence shown here is derived from an EMBL/GenBank/DDBJ whole genome shotgun (WGS) entry which is preliminary data.</text>
</comment>
<dbReference type="InterPro" id="IPR011250">
    <property type="entry name" value="OMP/PagP_B-barrel"/>
</dbReference>
<dbReference type="OrthoDB" id="530424at2"/>
<sequence>MTKKYNQKLLIFGLVASSVLGITCNIQSSSAQVTYGSYVGVGTTMGLIEDSQVGGIISARYKFLKNPVSLRTQALIGDSTAIISTISYDMPINWQTDVYLGVGLVLASEDKSSTVGNKISFALQPGVDYIIPNSNTVIFGNAIIAFDSYRNRSSNAFSIQGGVSWRF</sequence>
<dbReference type="EMBL" id="CAIY01000082">
    <property type="protein sequence ID" value="CCH68200.1"/>
    <property type="molecule type" value="Genomic_DNA"/>
</dbReference>
<proteinExistence type="predicted"/>
<gene>
    <name evidence="1" type="ORF">RINTHH_20450</name>
</gene>
<dbReference type="SUPFAM" id="SSF56925">
    <property type="entry name" value="OMPA-like"/>
    <property type="match status" value="1"/>
</dbReference>
<accession>M1X398</accession>
<dbReference type="AlphaFoldDB" id="M1X398"/>
<dbReference type="Proteomes" id="UP000053051">
    <property type="component" value="Unassembled WGS sequence"/>
</dbReference>
<evidence type="ECO:0008006" key="3">
    <source>
        <dbReference type="Google" id="ProtNLM"/>
    </source>
</evidence>